<protein>
    <recommendedName>
        <fullName evidence="3">XRE family transcriptional regulator</fullName>
    </recommendedName>
</protein>
<organism evidence="1 2">
    <name type="scientific">Dolosigranulum pigrum</name>
    <dbReference type="NCBI Taxonomy" id="29394"/>
    <lineage>
        <taxon>Bacteria</taxon>
        <taxon>Bacillati</taxon>
        <taxon>Bacillota</taxon>
        <taxon>Bacilli</taxon>
        <taxon>Lactobacillales</taxon>
        <taxon>Carnobacteriaceae</taxon>
        <taxon>Dolosigranulum</taxon>
    </lineage>
</organism>
<evidence type="ECO:0000313" key="1">
    <source>
        <dbReference type="EMBL" id="RAN64122.1"/>
    </source>
</evidence>
<evidence type="ECO:0000313" key="2">
    <source>
        <dbReference type="Proteomes" id="UP000249099"/>
    </source>
</evidence>
<dbReference type="RefSeq" id="WP_112788562.1">
    <property type="nucleotide sequence ID" value="NZ_NAQV01000009.1"/>
</dbReference>
<dbReference type="EMBL" id="NAQV01000009">
    <property type="protein sequence ID" value="RAN64122.1"/>
    <property type="molecule type" value="Genomic_DNA"/>
</dbReference>
<dbReference type="AlphaFoldDB" id="A0A328KN18"/>
<proteinExistence type="predicted"/>
<accession>A0A328KN18</accession>
<evidence type="ECO:0008006" key="3">
    <source>
        <dbReference type="Google" id="ProtNLM"/>
    </source>
</evidence>
<sequence>MKIINIEAIQQLLNDNSISAYSIEKETGFSRDRLAKIRRGDIDLDNVSLKSLKQLQSFINNQRDSDHS</sequence>
<gene>
    <name evidence="1" type="ORF">B8A44_03385</name>
</gene>
<comment type="caution">
    <text evidence="1">The sequence shown here is derived from an EMBL/GenBank/DDBJ whole genome shotgun (WGS) entry which is preliminary data.</text>
</comment>
<dbReference type="Proteomes" id="UP000249099">
    <property type="component" value="Unassembled WGS sequence"/>
</dbReference>
<name>A0A328KN18_9LACT</name>
<reference evidence="1 2" key="1">
    <citation type="submission" date="2017-03" db="EMBL/GenBank/DDBJ databases">
        <title>wgs assembly of Dolosigranulum pigrum KPL CDC strains.</title>
        <authorList>
            <person name="Brugger S.D."/>
            <person name="Pettigrew M."/>
            <person name="Kong Y."/>
            <person name="Lemon K.P."/>
        </authorList>
    </citation>
    <scope>NUCLEOTIDE SEQUENCE [LARGE SCALE GENOMIC DNA]</scope>
    <source>
        <strain evidence="1 2">KPL1931_CDC4294-98</strain>
    </source>
</reference>